<reference evidence="1" key="1">
    <citation type="submission" date="2023-03" db="EMBL/GenBank/DDBJ databases">
        <title>A Study on Prevalence and Characterization of Enterobacter cloacae strains in China.</title>
        <authorList>
            <person name="Zheng Z."/>
        </authorList>
    </citation>
    <scope>NUCLEOTIDE SEQUENCE</scope>
    <source>
        <strain evidence="1">EC77</strain>
    </source>
</reference>
<sequence>MAVPDIPNRELLPLSISDRVRAIESLQNDTPRALMEAHEDDDGSGDGFYATRQKIFSLLGFKAVELSRELRSAYRLSPPSFGVVSENGK</sequence>
<proteinExistence type="predicted"/>
<protein>
    <submittedName>
        <fullName evidence="1">Uncharacterized protein</fullName>
    </submittedName>
</protein>
<name>A0AAW6NL83_ENTCL</name>
<dbReference type="RefSeq" id="WP_276169494.1">
    <property type="nucleotide sequence ID" value="NZ_JARJGR010000828.1"/>
</dbReference>
<dbReference type="EMBL" id="JARJGR010000828">
    <property type="protein sequence ID" value="MDF3637109.1"/>
    <property type="molecule type" value="Genomic_DNA"/>
</dbReference>
<comment type="caution">
    <text evidence="1">The sequence shown here is derived from an EMBL/GenBank/DDBJ whole genome shotgun (WGS) entry which is preliminary data.</text>
</comment>
<gene>
    <name evidence="1" type="ORF">P3S46_07825</name>
</gene>
<dbReference type="Proteomes" id="UP001215180">
    <property type="component" value="Unassembled WGS sequence"/>
</dbReference>
<dbReference type="AlphaFoldDB" id="A0AAW6NL83"/>
<evidence type="ECO:0000313" key="1">
    <source>
        <dbReference type="EMBL" id="MDF3637109.1"/>
    </source>
</evidence>
<accession>A0AAW6NL83</accession>
<evidence type="ECO:0000313" key="2">
    <source>
        <dbReference type="Proteomes" id="UP001215180"/>
    </source>
</evidence>
<organism evidence="1 2">
    <name type="scientific">Enterobacter cloacae</name>
    <dbReference type="NCBI Taxonomy" id="550"/>
    <lineage>
        <taxon>Bacteria</taxon>
        <taxon>Pseudomonadati</taxon>
        <taxon>Pseudomonadota</taxon>
        <taxon>Gammaproteobacteria</taxon>
        <taxon>Enterobacterales</taxon>
        <taxon>Enterobacteriaceae</taxon>
        <taxon>Enterobacter</taxon>
        <taxon>Enterobacter cloacae complex</taxon>
    </lineage>
</organism>